<dbReference type="CDD" id="cd08977">
    <property type="entry name" value="SusD"/>
    <property type="match status" value="1"/>
</dbReference>
<protein>
    <submittedName>
        <fullName evidence="9">RagB/SusD family nutrient uptake outer membrane protein</fullName>
    </submittedName>
</protein>
<dbReference type="Proteomes" id="UP000798808">
    <property type="component" value="Unassembled WGS sequence"/>
</dbReference>
<dbReference type="Gene3D" id="1.25.40.390">
    <property type="match status" value="2"/>
</dbReference>
<evidence type="ECO:0000256" key="4">
    <source>
        <dbReference type="ARBA" id="ARBA00023136"/>
    </source>
</evidence>
<feature type="chain" id="PRO_5047229035" evidence="6">
    <location>
        <begin position="21"/>
        <end position="453"/>
    </location>
</feature>
<comment type="subcellular location">
    <subcellularLocation>
        <location evidence="1">Cell outer membrane</location>
    </subcellularLocation>
</comment>
<keyword evidence="3 6" id="KW-0732">Signal</keyword>
<keyword evidence="10" id="KW-1185">Reference proteome</keyword>
<gene>
    <name evidence="9" type="ORF">E1163_23065</name>
</gene>
<comment type="caution">
    <text evidence="9">The sequence shown here is derived from an EMBL/GenBank/DDBJ whole genome shotgun (WGS) entry which is preliminary data.</text>
</comment>
<dbReference type="InterPro" id="IPR033985">
    <property type="entry name" value="SusD-like_N"/>
</dbReference>
<evidence type="ECO:0000256" key="6">
    <source>
        <dbReference type="SAM" id="SignalP"/>
    </source>
</evidence>
<evidence type="ECO:0000313" key="9">
    <source>
        <dbReference type="EMBL" id="MTI27856.1"/>
    </source>
</evidence>
<dbReference type="InterPro" id="IPR012944">
    <property type="entry name" value="SusD_RagB_dom"/>
</dbReference>
<evidence type="ECO:0000256" key="1">
    <source>
        <dbReference type="ARBA" id="ARBA00004442"/>
    </source>
</evidence>
<dbReference type="InterPro" id="IPR011990">
    <property type="entry name" value="TPR-like_helical_dom_sf"/>
</dbReference>
<dbReference type="Pfam" id="PF07980">
    <property type="entry name" value="SusD_RagB"/>
    <property type="match status" value="1"/>
</dbReference>
<proteinExistence type="inferred from homology"/>
<feature type="domain" description="RagB/SusD" evidence="7">
    <location>
        <begin position="329"/>
        <end position="420"/>
    </location>
</feature>
<evidence type="ECO:0000259" key="8">
    <source>
        <dbReference type="Pfam" id="PF14322"/>
    </source>
</evidence>
<evidence type="ECO:0000259" key="7">
    <source>
        <dbReference type="Pfam" id="PF07980"/>
    </source>
</evidence>
<dbReference type="EMBL" id="SMLW01000645">
    <property type="protein sequence ID" value="MTI27856.1"/>
    <property type="molecule type" value="Genomic_DNA"/>
</dbReference>
<keyword evidence="4" id="KW-0472">Membrane</keyword>
<sequence>MRNMKTIYKYLFILSFMAFASCNVLDQEPEGLISTEDAIVDRQSAIAATNGLYSILQDGDLYGGRFIMATEMVAGNAKATAFQAFWQELASGKVPVSNFHVEDNWIGFYDVINGANAIITQVPELAALSEGEKNEMLGTAYFMRALSFFDLLRQYGEFYDTGSEFGIPLKLTQSLEPSETSRSTVAKSYEQIESDLTKAIDLLGDGNNNFKVSKAAAQTLKARVHLYQEEFTEAANLASAVITNSKYELPENYNEIYEIEESAESIFELNFIQLDDPNVWAIEMYITPPEVSVSEGLITFLDGRGENERGALFAQSENNDEIFICTKYGNSQTDNGHNTIVLRLSEMYLIRAEALGRNGTPNDALPDLNEIRNRAGLSNINNISDEAELLDILLEERRAEFAFEGHYWFDMVRYGLMEDTRGLESFRRIFPIPRREMNITDGTLVQNPGYNQQ</sequence>
<keyword evidence="5" id="KW-0998">Cell outer membrane</keyword>
<comment type="similarity">
    <text evidence="2">Belongs to the SusD family.</text>
</comment>
<accession>A0ABW9RUX8</accession>
<name>A0ABW9RUX8_9BACT</name>
<evidence type="ECO:0000313" key="10">
    <source>
        <dbReference type="Proteomes" id="UP000798808"/>
    </source>
</evidence>
<reference evidence="9 10" key="1">
    <citation type="submission" date="2019-02" db="EMBL/GenBank/DDBJ databases">
        <authorList>
            <person name="Goldberg S.R."/>
            <person name="Haltli B.A."/>
            <person name="Correa H."/>
            <person name="Russell K.G."/>
        </authorList>
    </citation>
    <scope>NUCLEOTIDE SEQUENCE [LARGE SCALE GENOMIC DNA]</scope>
    <source>
        <strain evidence="9 10">JCM 16186</strain>
    </source>
</reference>
<dbReference type="PROSITE" id="PS51257">
    <property type="entry name" value="PROKAR_LIPOPROTEIN"/>
    <property type="match status" value="1"/>
</dbReference>
<evidence type="ECO:0000256" key="2">
    <source>
        <dbReference type="ARBA" id="ARBA00006275"/>
    </source>
</evidence>
<feature type="domain" description="SusD-like N-terminal" evidence="8">
    <location>
        <begin position="40"/>
        <end position="226"/>
    </location>
</feature>
<dbReference type="Pfam" id="PF14322">
    <property type="entry name" value="SusD-like_3"/>
    <property type="match status" value="1"/>
</dbReference>
<evidence type="ECO:0000256" key="5">
    <source>
        <dbReference type="ARBA" id="ARBA00023237"/>
    </source>
</evidence>
<dbReference type="SUPFAM" id="SSF48452">
    <property type="entry name" value="TPR-like"/>
    <property type="match status" value="1"/>
</dbReference>
<evidence type="ECO:0000256" key="3">
    <source>
        <dbReference type="ARBA" id="ARBA00022729"/>
    </source>
</evidence>
<organism evidence="9 10">
    <name type="scientific">Fulvivirga kasyanovii</name>
    <dbReference type="NCBI Taxonomy" id="396812"/>
    <lineage>
        <taxon>Bacteria</taxon>
        <taxon>Pseudomonadati</taxon>
        <taxon>Bacteroidota</taxon>
        <taxon>Cytophagia</taxon>
        <taxon>Cytophagales</taxon>
        <taxon>Fulvivirgaceae</taxon>
        <taxon>Fulvivirga</taxon>
    </lineage>
</organism>
<feature type="signal peptide" evidence="6">
    <location>
        <begin position="1"/>
        <end position="20"/>
    </location>
</feature>